<name>G2Y782_BOTF4</name>
<dbReference type="EMBL" id="FQ790293">
    <property type="protein sequence ID" value="CCD48484.1"/>
    <property type="molecule type" value="Genomic_DNA"/>
</dbReference>
<reference evidence="2" key="1">
    <citation type="journal article" date="2011" name="PLoS Genet.">
        <title>Genomic analysis of the necrotrophic fungal pathogens Sclerotinia sclerotiorum and Botrytis cinerea.</title>
        <authorList>
            <person name="Amselem J."/>
            <person name="Cuomo C.A."/>
            <person name="van Kan J.A."/>
            <person name="Viaud M."/>
            <person name="Benito E.P."/>
            <person name="Couloux A."/>
            <person name="Coutinho P.M."/>
            <person name="de Vries R.P."/>
            <person name="Dyer P.S."/>
            <person name="Fillinger S."/>
            <person name="Fournier E."/>
            <person name="Gout L."/>
            <person name="Hahn M."/>
            <person name="Kohn L."/>
            <person name="Lapalu N."/>
            <person name="Plummer K.M."/>
            <person name="Pradier J.M."/>
            <person name="Quevillon E."/>
            <person name="Sharon A."/>
            <person name="Simon A."/>
            <person name="ten Have A."/>
            <person name="Tudzynski B."/>
            <person name="Tudzynski P."/>
            <person name="Wincker P."/>
            <person name="Andrew M."/>
            <person name="Anthouard V."/>
            <person name="Beever R.E."/>
            <person name="Beffa R."/>
            <person name="Benoit I."/>
            <person name="Bouzid O."/>
            <person name="Brault B."/>
            <person name="Chen Z."/>
            <person name="Choquer M."/>
            <person name="Collemare J."/>
            <person name="Cotton P."/>
            <person name="Danchin E.G."/>
            <person name="Da Silva C."/>
            <person name="Gautier A."/>
            <person name="Giraud C."/>
            <person name="Giraud T."/>
            <person name="Gonzalez C."/>
            <person name="Grossetete S."/>
            <person name="Guldener U."/>
            <person name="Henrissat B."/>
            <person name="Howlett B.J."/>
            <person name="Kodira C."/>
            <person name="Kretschmer M."/>
            <person name="Lappartient A."/>
            <person name="Leroch M."/>
            <person name="Levis C."/>
            <person name="Mauceli E."/>
            <person name="Neuveglise C."/>
            <person name="Oeser B."/>
            <person name="Pearson M."/>
            <person name="Poulain J."/>
            <person name="Poussereau N."/>
            <person name="Quesneville H."/>
            <person name="Rascle C."/>
            <person name="Schumacher J."/>
            <person name="Segurens B."/>
            <person name="Sexton A."/>
            <person name="Silva E."/>
            <person name="Sirven C."/>
            <person name="Soanes D.M."/>
            <person name="Talbot N.J."/>
            <person name="Templeton M."/>
            <person name="Yandava C."/>
            <person name="Yarden O."/>
            <person name="Zeng Q."/>
            <person name="Rollins J.A."/>
            <person name="Lebrun M.H."/>
            <person name="Dickman M."/>
        </authorList>
    </citation>
    <scope>NUCLEOTIDE SEQUENCE [LARGE SCALE GENOMIC DNA]</scope>
    <source>
        <strain evidence="2">T4</strain>
    </source>
</reference>
<accession>G2Y782</accession>
<proteinExistence type="predicted"/>
<organism evidence="1 2">
    <name type="scientific">Botryotinia fuckeliana (strain T4)</name>
    <name type="common">Noble rot fungus</name>
    <name type="synonym">Botrytis cinerea</name>
    <dbReference type="NCBI Taxonomy" id="999810"/>
    <lineage>
        <taxon>Eukaryota</taxon>
        <taxon>Fungi</taxon>
        <taxon>Dikarya</taxon>
        <taxon>Ascomycota</taxon>
        <taxon>Pezizomycotina</taxon>
        <taxon>Leotiomycetes</taxon>
        <taxon>Helotiales</taxon>
        <taxon>Sclerotiniaceae</taxon>
        <taxon>Botrytis</taxon>
    </lineage>
</organism>
<dbReference type="Proteomes" id="UP000008177">
    <property type="component" value="Unplaced contigs"/>
</dbReference>
<sequence length="52" mass="5960">MLKFELSRCTKGMVESSIFRGVLSTQYRGSMSSSIYARWTAGRPDFRNLHLS</sequence>
<evidence type="ECO:0000313" key="2">
    <source>
        <dbReference type="Proteomes" id="UP000008177"/>
    </source>
</evidence>
<dbReference type="InParanoid" id="G2Y782"/>
<protein>
    <submittedName>
        <fullName evidence="1">Uncharacterized protein</fullName>
    </submittedName>
</protein>
<evidence type="ECO:0000313" key="1">
    <source>
        <dbReference type="EMBL" id="CCD48484.1"/>
    </source>
</evidence>
<gene>
    <name evidence="1" type="ORF">BofuT4_uP108680.1</name>
</gene>
<dbReference type="AlphaFoldDB" id="G2Y782"/>
<dbReference type="HOGENOM" id="CLU_3086972_0_0_1"/>